<feature type="transmembrane region" description="Helical" evidence="1">
    <location>
        <begin position="71"/>
        <end position="88"/>
    </location>
</feature>
<accession>A0A0D5XYT2</accession>
<reference evidence="2 3" key="1">
    <citation type="journal article" date="2015" name="Mol. Plant Microbe Interact.">
        <title>Comparative Genomic Analysis of Pseudomonas chlororaphis PCL1606 Reveals New Insight into Antifungal Compounds Involved in Biocontrol.</title>
        <authorList>
            <person name="Calderon C.E."/>
            <person name="Ramos C."/>
            <person name="de Vicente A."/>
            <person name="Cazorla F.M."/>
        </authorList>
    </citation>
    <scope>NUCLEOTIDE SEQUENCE [LARGE SCALE GENOMIC DNA]</scope>
    <source>
        <strain evidence="2 3">PCL1606</strain>
    </source>
</reference>
<keyword evidence="1" id="KW-1133">Transmembrane helix</keyword>
<dbReference type="AlphaFoldDB" id="A0A0D5XYT2"/>
<organism evidence="2 3">
    <name type="scientific">Pseudomonas chlororaphis</name>
    <dbReference type="NCBI Taxonomy" id="587753"/>
    <lineage>
        <taxon>Bacteria</taxon>
        <taxon>Pseudomonadati</taxon>
        <taxon>Pseudomonadota</taxon>
        <taxon>Gammaproteobacteria</taxon>
        <taxon>Pseudomonadales</taxon>
        <taxon>Pseudomonadaceae</taxon>
        <taxon>Pseudomonas</taxon>
    </lineage>
</organism>
<dbReference type="Proteomes" id="UP000032748">
    <property type="component" value="Chromosome"/>
</dbReference>
<feature type="transmembrane region" description="Helical" evidence="1">
    <location>
        <begin position="44"/>
        <end position="64"/>
    </location>
</feature>
<evidence type="ECO:0000313" key="3">
    <source>
        <dbReference type="Proteomes" id="UP000032748"/>
    </source>
</evidence>
<feature type="transmembrane region" description="Helical" evidence="1">
    <location>
        <begin position="12"/>
        <end position="32"/>
    </location>
</feature>
<name>A0A0D5XYT2_9PSED</name>
<evidence type="ECO:0000256" key="1">
    <source>
        <dbReference type="SAM" id="Phobius"/>
    </source>
</evidence>
<dbReference type="PATRIC" id="fig|587753.10.peg.2786"/>
<evidence type="ECO:0000313" key="2">
    <source>
        <dbReference type="EMBL" id="AKA24243.1"/>
    </source>
</evidence>
<evidence type="ECO:0008006" key="4">
    <source>
        <dbReference type="Google" id="ProtNLM"/>
    </source>
</evidence>
<gene>
    <name evidence="2" type="ORF">PCL1606_27920</name>
</gene>
<dbReference type="RefSeq" id="WP_045882823.1">
    <property type="nucleotide sequence ID" value="NZ_CP011110.1"/>
</dbReference>
<dbReference type="EMBL" id="CP011110">
    <property type="protein sequence ID" value="AKA24243.1"/>
    <property type="molecule type" value="Genomic_DNA"/>
</dbReference>
<dbReference type="KEGG" id="pcz:PCL1606_27920"/>
<keyword evidence="1" id="KW-0472">Membrane</keyword>
<protein>
    <recommendedName>
        <fullName evidence="4">Iron uptake protein</fullName>
    </recommendedName>
</protein>
<keyword evidence="1" id="KW-0812">Transmembrane</keyword>
<sequence length="93" mass="10080">MATPGLGPWPLRVALALAGSVLGSLQLAVLLARHYPWGGGLERLYAGVFLGLGFLVAVLLWALLAPDCRRVAWRSGVGLLLFVPWLWWDGAWS</sequence>
<proteinExistence type="predicted"/>